<dbReference type="Proteomes" id="UP001482620">
    <property type="component" value="Unassembled WGS sequence"/>
</dbReference>
<keyword evidence="3" id="KW-1185">Reference proteome</keyword>
<accession>A0ABV0VH35</accession>
<comment type="caution">
    <text evidence="2">The sequence shown here is derived from an EMBL/GenBank/DDBJ whole genome shotgun (WGS) entry which is preliminary data.</text>
</comment>
<organism evidence="2 3">
    <name type="scientific">Ilyodon furcidens</name>
    <name type="common">goldbreast splitfin</name>
    <dbReference type="NCBI Taxonomy" id="33524"/>
    <lineage>
        <taxon>Eukaryota</taxon>
        <taxon>Metazoa</taxon>
        <taxon>Chordata</taxon>
        <taxon>Craniata</taxon>
        <taxon>Vertebrata</taxon>
        <taxon>Euteleostomi</taxon>
        <taxon>Actinopterygii</taxon>
        <taxon>Neopterygii</taxon>
        <taxon>Teleostei</taxon>
        <taxon>Neoteleostei</taxon>
        <taxon>Acanthomorphata</taxon>
        <taxon>Ovalentaria</taxon>
        <taxon>Atherinomorphae</taxon>
        <taxon>Cyprinodontiformes</taxon>
        <taxon>Goodeidae</taxon>
        <taxon>Ilyodon</taxon>
    </lineage>
</organism>
<gene>
    <name evidence="2" type="ORF">ILYODFUR_024821</name>
</gene>
<name>A0ABV0VH35_9TELE</name>
<feature type="region of interest" description="Disordered" evidence="1">
    <location>
        <begin position="77"/>
        <end position="103"/>
    </location>
</feature>
<protein>
    <submittedName>
        <fullName evidence="2">Uncharacterized protein</fullName>
    </submittedName>
</protein>
<evidence type="ECO:0000256" key="1">
    <source>
        <dbReference type="SAM" id="MobiDB-lite"/>
    </source>
</evidence>
<sequence>MEEAVDSVHRVGRKTENRHRQILVLFFKRTIRDDIWKKTKSSVVCREEGVRFAEDLTREDFMARQAMWPKIEQARKEGKAAGFRGPHGYINGKRIEVSPKGAG</sequence>
<evidence type="ECO:0000313" key="3">
    <source>
        <dbReference type="Proteomes" id="UP001482620"/>
    </source>
</evidence>
<dbReference type="EMBL" id="JAHRIQ010107247">
    <property type="protein sequence ID" value="MEQ2256496.1"/>
    <property type="molecule type" value="Genomic_DNA"/>
</dbReference>
<reference evidence="2 3" key="1">
    <citation type="submission" date="2021-06" db="EMBL/GenBank/DDBJ databases">
        <authorList>
            <person name="Palmer J.M."/>
        </authorList>
    </citation>
    <scope>NUCLEOTIDE SEQUENCE [LARGE SCALE GENOMIC DNA]</scope>
    <source>
        <strain evidence="3">if_2019</strain>
        <tissue evidence="2">Muscle</tissue>
    </source>
</reference>
<proteinExistence type="predicted"/>
<evidence type="ECO:0000313" key="2">
    <source>
        <dbReference type="EMBL" id="MEQ2256496.1"/>
    </source>
</evidence>